<dbReference type="InterPro" id="IPR036869">
    <property type="entry name" value="J_dom_sf"/>
</dbReference>
<dbReference type="Gene3D" id="1.10.287.110">
    <property type="entry name" value="DnaJ domain"/>
    <property type="match status" value="1"/>
</dbReference>
<proteinExistence type="predicted"/>
<dbReference type="InterPro" id="IPR001623">
    <property type="entry name" value="DnaJ_domain"/>
</dbReference>
<reference evidence="3 4" key="2">
    <citation type="journal article" date="2014" name="J. Gen. Appl. Microbiol.">
        <title>The early diverging ascomycetous budding yeast Saitoella complicata has three histone deacetylases belonging to the Clr6, Hos2, and Rpd3 lineages.</title>
        <authorList>
            <person name="Nishida H."/>
            <person name="Matsumoto T."/>
            <person name="Kondo S."/>
            <person name="Hamamoto M."/>
            <person name="Yoshikawa H."/>
        </authorList>
    </citation>
    <scope>NUCLEOTIDE SEQUENCE [LARGE SCALE GENOMIC DNA]</scope>
    <source>
        <strain evidence="3 4">NRRL Y-17804</strain>
    </source>
</reference>
<dbReference type="SMART" id="SM00271">
    <property type="entry name" value="DnaJ"/>
    <property type="match status" value="1"/>
</dbReference>
<feature type="compositionally biased region" description="Basic residues" evidence="1">
    <location>
        <begin position="197"/>
        <end position="209"/>
    </location>
</feature>
<dbReference type="Proteomes" id="UP000033140">
    <property type="component" value="Unassembled WGS sequence"/>
</dbReference>
<dbReference type="STRING" id="698492.A0A0E9NMC1"/>
<reference evidence="3 4" key="3">
    <citation type="journal article" date="2015" name="Genome Announc.">
        <title>Draft Genome Sequence of the Archiascomycetous Yeast Saitoella complicata.</title>
        <authorList>
            <person name="Yamauchi K."/>
            <person name="Kondo S."/>
            <person name="Hamamoto M."/>
            <person name="Takahashi Y."/>
            <person name="Ogura Y."/>
            <person name="Hayashi T."/>
            <person name="Nishida H."/>
        </authorList>
    </citation>
    <scope>NUCLEOTIDE SEQUENCE [LARGE SCALE GENOMIC DNA]</scope>
    <source>
        <strain evidence="3 4">NRRL Y-17804</strain>
    </source>
</reference>
<organism evidence="3 4">
    <name type="scientific">Saitoella complicata (strain BCRC 22490 / CBS 7301 / JCM 7358 / NBRC 10748 / NRRL Y-17804)</name>
    <dbReference type="NCBI Taxonomy" id="698492"/>
    <lineage>
        <taxon>Eukaryota</taxon>
        <taxon>Fungi</taxon>
        <taxon>Dikarya</taxon>
        <taxon>Ascomycota</taxon>
        <taxon>Taphrinomycotina</taxon>
        <taxon>Taphrinomycotina incertae sedis</taxon>
        <taxon>Saitoella</taxon>
    </lineage>
</organism>
<comment type="caution">
    <text evidence="3">The sequence shown here is derived from an EMBL/GenBank/DDBJ whole genome shotgun (WGS) entry which is preliminary data.</text>
</comment>
<gene>
    <name evidence="3" type="ORF">G7K_5097-t1</name>
</gene>
<evidence type="ECO:0000256" key="1">
    <source>
        <dbReference type="SAM" id="MobiDB-lite"/>
    </source>
</evidence>
<dbReference type="SUPFAM" id="SSF46565">
    <property type="entry name" value="Chaperone J-domain"/>
    <property type="match status" value="1"/>
</dbReference>
<dbReference type="PROSITE" id="PS50076">
    <property type="entry name" value="DNAJ_2"/>
    <property type="match status" value="1"/>
</dbReference>
<dbReference type="OMA" id="NWEDERD"/>
<feature type="region of interest" description="Disordered" evidence="1">
    <location>
        <begin position="190"/>
        <end position="209"/>
    </location>
</feature>
<dbReference type="CDD" id="cd06257">
    <property type="entry name" value="DnaJ"/>
    <property type="match status" value="1"/>
</dbReference>
<keyword evidence="4" id="KW-1185">Reference proteome</keyword>
<evidence type="ECO:0000313" key="3">
    <source>
        <dbReference type="EMBL" id="GAO50984.1"/>
    </source>
</evidence>
<reference evidence="3 4" key="1">
    <citation type="journal article" date="2011" name="J. Gen. Appl. Microbiol.">
        <title>Draft genome sequencing of the enigmatic yeast Saitoella complicata.</title>
        <authorList>
            <person name="Nishida H."/>
            <person name="Hamamoto M."/>
            <person name="Sugiyama J."/>
        </authorList>
    </citation>
    <scope>NUCLEOTIDE SEQUENCE [LARGE SCALE GENOMIC DNA]</scope>
    <source>
        <strain evidence="3 4">NRRL Y-17804</strain>
    </source>
</reference>
<evidence type="ECO:0000259" key="2">
    <source>
        <dbReference type="PROSITE" id="PS50076"/>
    </source>
</evidence>
<feature type="region of interest" description="Disordered" evidence="1">
    <location>
        <begin position="151"/>
        <end position="183"/>
    </location>
</feature>
<name>A0A0E9NMC1_SAICN</name>
<dbReference type="EMBL" id="BACD03000039">
    <property type="protein sequence ID" value="GAO50984.1"/>
    <property type="molecule type" value="Genomic_DNA"/>
</dbReference>
<dbReference type="AlphaFoldDB" id="A0A0E9NMC1"/>
<dbReference type="PANTHER" id="PTHR46620">
    <property type="entry name" value="J DOMAIN-CONTAINING PROTEIN SPF31"/>
    <property type="match status" value="1"/>
</dbReference>
<dbReference type="OrthoDB" id="342454at2759"/>
<accession>A0A0E9NMC1</accession>
<dbReference type="PANTHER" id="PTHR46620:SF1">
    <property type="entry name" value="J DOMAIN-CONTAINING PROTEIN SPF31"/>
    <property type="match status" value="1"/>
</dbReference>
<feature type="compositionally biased region" description="Basic and acidic residues" evidence="1">
    <location>
        <begin position="154"/>
        <end position="168"/>
    </location>
</feature>
<sequence>MADEIDKLLAKESSDFAKDAEIERVINAFRLDAYAVLDLVPGCTPQDIKAQYRKKSLLIHPDRILDPSRKDRANEAFDRLKKAETQLAEEKTRERLDDLIADARKLIIREKGWTVDSPELKEASFMPIWREKIKEVLIDDELRRRKARQIAMAEEGRQKAKEEAEINERKRKHDEKKAWEDNREERIGGWREFQKNAGKKKTKKPKVLG</sequence>
<dbReference type="RefSeq" id="XP_019025091.1">
    <property type="nucleotide sequence ID" value="XM_019168369.1"/>
</dbReference>
<dbReference type="Pfam" id="PF00226">
    <property type="entry name" value="DnaJ"/>
    <property type="match status" value="1"/>
</dbReference>
<feature type="domain" description="J" evidence="2">
    <location>
        <begin position="32"/>
        <end position="100"/>
    </location>
</feature>
<protein>
    <recommendedName>
        <fullName evidence="2">J domain-containing protein</fullName>
    </recommendedName>
</protein>
<evidence type="ECO:0000313" key="4">
    <source>
        <dbReference type="Proteomes" id="UP000033140"/>
    </source>
</evidence>